<evidence type="ECO:0000259" key="2">
    <source>
        <dbReference type="Pfam" id="PF00652"/>
    </source>
</evidence>
<dbReference type="Proteomes" id="UP000636479">
    <property type="component" value="Unassembled WGS sequence"/>
</dbReference>
<keyword evidence="1" id="KW-0732">Signal</keyword>
<dbReference type="EMBL" id="JACAZF010000004">
    <property type="protein sequence ID" value="KAF7307478.1"/>
    <property type="molecule type" value="Genomic_DNA"/>
</dbReference>
<dbReference type="PROSITE" id="PS50231">
    <property type="entry name" value="RICIN_B_LECTIN"/>
    <property type="match status" value="1"/>
</dbReference>
<evidence type="ECO:0000313" key="4">
    <source>
        <dbReference type="Proteomes" id="UP000636479"/>
    </source>
</evidence>
<dbReference type="GeneID" id="59344721"/>
<dbReference type="InterPro" id="IPR000772">
    <property type="entry name" value="Ricin_B_lectin"/>
</dbReference>
<accession>A0A8H6SY79</accession>
<proteinExistence type="predicted"/>
<evidence type="ECO:0000313" key="3">
    <source>
        <dbReference type="EMBL" id="KAF7307478.1"/>
    </source>
</evidence>
<reference evidence="3" key="1">
    <citation type="submission" date="2020-05" db="EMBL/GenBank/DDBJ databases">
        <title>Mycena genomes resolve the evolution of fungal bioluminescence.</title>
        <authorList>
            <person name="Tsai I.J."/>
        </authorList>
    </citation>
    <scope>NUCLEOTIDE SEQUENCE</scope>
    <source>
        <strain evidence="3">171206Taipei</strain>
    </source>
</reference>
<dbReference type="InterPro" id="IPR035992">
    <property type="entry name" value="Ricin_B-like_lectins"/>
</dbReference>
<sequence length="192" mass="21428">MFSKTLITLLPLALGAAAATSRDIGDPQRVVYVIRFLRPWLKISNPVADKGGWSHGCIGAWGDKEGSPVRIDECHDKIWDAGRYWELVFANPSGQEVGPQQVKVYGSKCLEVKGNVDADGTRVQIATCDKNNANPNQHWTSRPDSTLRWGSTNKCLDVLNRDPYYAADLVILPCEDVKRFPTQGWSDHYLEL</sequence>
<dbReference type="SUPFAM" id="SSF50370">
    <property type="entry name" value="Ricin B-like lectins"/>
    <property type="match status" value="1"/>
</dbReference>
<feature type="domain" description="Ricin B lectin" evidence="2">
    <location>
        <begin position="106"/>
        <end position="185"/>
    </location>
</feature>
<name>A0A8H6SY79_9AGAR</name>
<comment type="caution">
    <text evidence="3">The sequence shown here is derived from an EMBL/GenBank/DDBJ whole genome shotgun (WGS) entry which is preliminary data.</text>
</comment>
<feature type="signal peptide" evidence="1">
    <location>
        <begin position="1"/>
        <end position="21"/>
    </location>
</feature>
<keyword evidence="4" id="KW-1185">Reference proteome</keyword>
<dbReference type="RefSeq" id="XP_037222497.1">
    <property type="nucleotide sequence ID" value="XM_037362205.1"/>
</dbReference>
<protein>
    <submittedName>
        <fullName evidence="3">Carbohydrate-binding module family 13 protein</fullName>
    </submittedName>
</protein>
<feature type="chain" id="PRO_5034873343" evidence="1">
    <location>
        <begin position="22"/>
        <end position="192"/>
    </location>
</feature>
<gene>
    <name evidence="3" type="ORF">MIND_00542300</name>
</gene>
<organism evidence="3 4">
    <name type="scientific">Mycena indigotica</name>
    <dbReference type="NCBI Taxonomy" id="2126181"/>
    <lineage>
        <taxon>Eukaryota</taxon>
        <taxon>Fungi</taxon>
        <taxon>Dikarya</taxon>
        <taxon>Basidiomycota</taxon>
        <taxon>Agaricomycotina</taxon>
        <taxon>Agaricomycetes</taxon>
        <taxon>Agaricomycetidae</taxon>
        <taxon>Agaricales</taxon>
        <taxon>Marasmiineae</taxon>
        <taxon>Mycenaceae</taxon>
        <taxon>Mycena</taxon>
    </lineage>
</organism>
<dbReference type="OrthoDB" id="6770063at2759"/>
<dbReference type="AlphaFoldDB" id="A0A8H6SY79"/>
<dbReference type="Pfam" id="PF00652">
    <property type="entry name" value="Ricin_B_lectin"/>
    <property type="match status" value="1"/>
</dbReference>
<evidence type="ECO:0000256" key="1">
    <source>
        <dbReference type="SAM" id="SignalP"/>
    </source>
</evidence>
<dbReference type="Gene3D" id="2.80.10.50">
    <property type="match status" value="1"/>
</dbReference>